<evidence type="ECO:0000256" key="7">
    <source>
        <dbReference type="ARBA" id="ARBA00022777"/>
    </source>
</evidence>
<evidence type="ECO:0000313" key="15">
    <source>
        <dbReference type="Proteomes" id="UP000324595"/>
    </source>
</evidence>
<dbReference type="OrthoDB" id="9808041at2"/>
<evidence type="ECO:0000256" key="11">
    <source>
        <dbReference type="ARBA" id="ARBA00029766"/>
    </source>
</evidence>
<dbReference type="PANTHER" id="PTHR43071:SF1">
    <property type="entry name" value="2-AMINO-4-HYDROXY-6-HYDROXYMETHYLDIHYDROPTERIDINE PYROPHOSPHOKINASE"/>
    <property type="match status" value="1"/>
</dbReference>
<reference evidence="14 15" key="1">
    <citation type="submission" date="2019-07" db="EMBL/GenBank/DDBJ databases">
        <title>Genomic Encyclopedia of Archaeal and Bacterial Type Strains, Phase II (KMG-II): from individual species to whole genera.</title>
        <authorList>
            <person name="Goeker M."/>
        </authorList>
    </citation>
    <scope>NUCLEOTIDE SEQUENCE [LARGE SCALE GENOMIC DNA]</scope>
    <source>
        <strain evidence="14 15">DSM 21935</strain>
    </source>
</reference>
<evidence type="ECO:0000259" key="13">
    <source>
        <dbReference type="Pfam" id="PF01288"/>
    </source>
</evidence>
<dbReference type="SUPFAM" id="SSF55083">
    <property type="entry name" value="6-hydroxymethyl-7,8-dihydropterin pyrophosphokinase, HPPK"/>
    <property type="match status" value="1"/>
</dbReference>
<keyword evidence="5" id="KW-0808">Transferase</keyword>
<dbReference type="InterPro" id="IPR035907">
    <property type="entry name" value="Hppk_sf"/>
</dbReference>
<keyword evidence="9" id="KW-0289">Folate biosynthesis</keyword>
<evidence type="ECO:0000256" key="3">
    <source>
        <dbReference type="ARBA" id="ARBA00013253"/>
    </source>
</evidence>
<dbReference type="InterPro" id="IPR000550">
    <property type="entry name" value="Hppk"/>
</dbReference>
<keyword evidence="6" id="KW-0547">Nucleotide-binding</keyword>
<comment type="caution">
    <text evidence="14">The sequence shown here is derived from an EMBL/GenBank/DDBJ whole genome shotgun (WGS) entry which is preliminary data.</text>
</comment>
<comment type="pathway">
    <text evidence="1">Cofactor biosynthesis; tetrahydrofolate biosynthesis; 2-amino-4-hydroxy-6-hydroxymethyl-7,8-dihydropteridine diphosphate from 7,8-dihydroneopterin triphosphate: step 4/4.</text>
</comment>
<feature type="domain" description="7,8-dihydro-6-hydroxymethylpterin-pyrophosphokinase" evidence="13">
    <location>
        <begin position="5"/>
        <end position="132"/>
    </location>
</feature>
<proteinExistence type="inferred from homology"/>
<dbReference type="GO" id="GO:0046654">
    <property type="term" value="P:tetrahydrofolate biosynthetic process"/>
    <property type="evidence" value="ECO:0007669"/>
    <property type="project" value="UniProtKB-UniPathway"/>
</dbReference>
<evidence type="ECO:0000256" key="10">
    <source>
        <dbReference type="ARBA" id="ARBA00029409"/>
    </source>
</evidence>
<keyword evidence="8" id="KW-0067">ATP-binding</keyword>
<dbReference type="UniPathway" id="UPA00077">
    <property type="reaction ID" value="UER00155"/>
</dbReference>
<dbReference type="GO" id="GO:0016301">
    <property type="term" value="F:kinase activity"/>
    <property type="evidence" value="ECO:0007669"/>
    <property type="project" value="UniProtKB-KW"/>
</dbReference>
<evidence type="ECO:0000313" key="14">
    <source>
        <dbReference type="EMBL" id="TYP94098.1"/>
    </source>
</evidence>
<evidence type="ECO:0000256" key="1">
    <source>
        <dbReference type="ARBA" id="ARBA00005051"/>
    </source>
</evidence>
<dbReference type="NCBIfam" id="TIGR01498">
    <property type="entry name" value="folK"/>
    <property type="match status" value="1"/>
</dbReference>
<dbReference type="Proteomes" id="UP000324595">
    <property type="component" value="Unassembled WGS sequence"/>
</dbReference>
<evidence type="ECO:0000256" key="12">
    <source>
        <dbReference type="ARBA" id="ARBA00033413"/>
    </source>
</evidence>
<evidence type="ECO:0000256" key="2">
    <source>
        <dbReference type="ARBA" id="ARBA00005810"/>
    </source>
</evidence>
<name>A0A5D3YKQ6_9BACT</name>
<sequence length="162" mass="18390">MATAVVALGSNVGNRQQHLTDAKEFLTDISESSFQKSSIYITEPVGPSDRDFYNAVVQITVSKDPAPLIQAFKNFEQAHGRSADQPRWSARTIDLDIISYGHLVIKTDNLIIPHPEYHKRLFVLEPLKELIPDWKDPKTKTPIDMLINEAANLRVEKTDLHW</sequence>
<dbReference type="PANTHER" id="PTHR43071">
    <property type="entry name" value="2-AMINO-4-HYDROXY-6-HYDROXYMETHYLDIHYDROPTERIDINE PYROPHOSPHOKINASE"/>
    <property type="match status" value="1"/>
</dbReference>
<dbReference type="RefSeq" id="WP_148899124.1">
    <property type="nucleotide sequence ID" value="NZ_VNHY01000002.1"/>
</dbReference>
<evidence type="ECO:0000256" key="8">
    <source>
        <dbReference type="ARBA" id="ARBA00022840"/>
    </source>
</evidence>
<comment type="function">
    <text evidence="10">Catalyzes the transfer of pyrophosphate from adenosine triphosphate (ATP) to 6-hydroxymethyl-7,8-dihydropterin, an enzymatic step in folate biosynthesis pathway.</text>
</comment>
<dbReference type="Gene3D" id="3.30.70.560">
    <property type="entry name" value="7,8-Dihydro-6-hydroxymethylpterin-pyrophosphokinase HPPK"/>
    <property type="match status" value="1"/>
</dbReference>
<dbReference type="EC" id="2.7.6.3" evidence="3"/>
<gene>
    <name evidence="14" type="ORF">LX73_1823</name>
</gene>
<protein>
    <recommendedName>
        <fullName evidence="4">2-amino-4-hydroxy-6-hydroxymethyldihydropteridine pyrophosphokinase</fullName>
        <ecNumber evidence="3">2.7.6.3</ecNumber>
    </recommendedName>
    <alternativeName>
        <fullName evidence="11">6-hydroxymethyl-7,8-dihydropterin pyrophosphokinase</fullName>
    </alternativeName>
    <alternativeName>
        <fullName evidence="12">7,8-dihydro-6-hydroxymethylpterin-pyrophosphokinase</fullName>
    </alternativeName>
</protein>
<keyword evidence="7 14" id="KW-0418">Kinase</keyword>
<dbReference type="GO" id="GO:0005524">
    <property type="term" value="F:ATP binding"/>
    <property type="evidence" value="ECO:0007669"/>
    <property type="project" value="UniProtKB-KW"/>
</dbReference>
<evidence type="ECO:0000256" key="5">
    <source>
        <dbReference type="ARBA" id="ARBA00022679"/>
    </source>
</evidence>
<dbReference type="EMBL" id="VNHY01000002">
    <property type="protein sequence ID" value="TYP94098.1"/>
    <property type="molecule type" value="Genomic_DNA"/>
</dbReference>
<comment type="similarity">
    <text evidence="2">Belongs to the HPPK family.</text>
</comment>
<evidence type="ECO:0000256" key="6">
    <source>
        <dbReference type="ARBA" id="ARBA00022741"/>
    </source>
</evidence>
<dbReference type="CDD" id="cd00483">
    <property type="entry name" value="HPPK"/>
    <property type="match status" value="1"/>
</dbReference>
<accession>A0A5D3YKQ6</accession>
<organism evidence="14 15">
    <name type="scientific">Fodinibius salinus</name>
    <dbReference type="NCBI Taxonomy" id="860790"/>
    <lineage>
        <taxon>Bacteria</taxon>
        <taxon>Pseudomonadati</taxon>
        <taxon>Balneolota</taxon>
        <taxon>Balneolia</taxon>
        <taxon>Balneolales</taxon>
        <taxon>Balneolaceae</taxon>
        <taxon>Fodinibius</taxon>
    </lineage>
</organism>
<keyword evidence="15" id="KW-1185">Reference proteome</keyword>
<dbReference type="GO" id="GO:0046656">
    <property type="term" value="P:folic acid biosynthetic process"/>
    <property type="evidence" value="ECO:0007669"/>
    <property type="project" value="UniProtKB-KW"/>
</dbReference>
<evidence type="ECO:0000256" key="9">
    <source>
        <dbReference type="ARBA" id="ARBA00022909"/>
    </source>
</evidence>
<dbReference type="AlphaFoldDB" id="A0A5D3YKQ6"/>
<dbReference type="Pfam" id="PF01288">
    <property type="entry name" value="HPPK"/>
    <property type="match status" value="1"/>
</dbReference>
<dbReference type="GO" id="GO:0003848">
    <property type="term" value="F:2-amino-4-hydroxy-6-hydroxymethyldihydropteridine diphosphokinase activity"/>
    <property type="evidence" value="ECO:0007669"/>
    <property type="project" value="UniProtKB-EC"/>
</dbReference>
<evidence type="ECO:0000256" key="4">
    <source>
        <dbReference type="ARBA" id="ARBA00016218"/>
    </source>
</evidence>